<organism evidence="4 5">
    <name type="scientific">Candidatus Caccousia stercoris</name>
    <dbReference type="NCBI Taxonomy" id="2840723"/>
    <lineage>
        <taxon>Bacteria</taxon>
        <taxon>Bacillati</taxon>
        <taxon>Bacillota</taxon>
        <taxon>Clostridia</taxon>
        <taxon>Eubacteriales</taxon>
        <taxon>Oscillospiraceae</taxon>
        <taxon>Oscillospiraceae incertae sedis</taxon>
        <taxon>Candidatus Caccousia</taxon>
    </lineage>
</organism>
<evidence type="ECO:0000259" key="3">
    <source>
        <dbReference type="PROSITE" id="PS51000"/>
    </source>
</evidence>
<dbReference type="InterPro" id="IPR036390">
    <property type="entry name" value="WH_DNA-bd_sf"/>
</dbReference>
<dbReference type="SUPFAM" id="SSF100950">
    <property type="entry name" value="NagB/RpiA/CoA transferase-like"/>
    <property type="match status" value="1"/>
</dbReference>
<proteinExistence type="predicted"/>
<protein>
    <submittedName>
        <fullName evidence="4">DeoR/GlpR transcriptional regulator</fullName>
    </submittedName>
</protein>
<gene>
    <name evidence="4" type="ORF">IAD03_09260</name>
</gene>
<keyword evidence="1" id="KW-0805">Transcription regulation</keyword>
<dbReference type="EMBL" id="DVJM01000198">
    <property type="protein sequence ID" value="HIS79543.1"/>
    <property type="molecule type" value="Genomic_DNA"/>
</dbReference>
<feature type="domain" description="HTH deoR-type" evidence="3">
    <location>
        <begin position="3"/>
        <end position="58"/>
    </location>
</feature>
<dbReference type="SMART" id="SM00420">
    <property type="entry name" value="HTH_DEOR"/>
    <property type="match status" value="1"/>
</dbReference>
<accession>A0A9D1FT75</accession>
<dbReference type="InterPro" id="IPR001034">
    <property type="entry name" value="DeoR_HTH"/>
</dbReference>
<dbReference type="InterPro" id="IPR036388">
    <property type="entry name" value="WH-like_DNA-bd_sf"/>
</dbReference>
<dbReference type="AlphaFoldDB" id="A0A9D1FT75"/>
<dbReference type="SMART" id="SM01134">
    <property type="entry name" value="DeoRC"/>
    <property type="match status" value="1"/>
</dbReference>
<evidence type="ECO:0000313" key="4">
    <source>
        <dbReference type="EMBL" id="HIS79543.1"/>
    </source>
</evidence>
<sequence>MLAEDRRSYILKLLETRSSVTVTELSTAFGLSEVSVRKLLSNMEQEGLIKRTWGGAVSAYGSLREFSHKEKEPVCLPEKLSIARAAYDCIADGDAVFLGCGTTTVQLARLIRSGKKRNLMVATTGLNIAMELADAEDISVIVIGGELRHRILSCTGTFAENMLKTMFFDKGFIGGNHLTLEHGFTTPKVQEAKLKRMIMENCKEHYILLDHSKFGDDSLSLIAPTEQLGCVITDWKVPEEIVAGLQEQGVRVIQGAPDSLG</sequence>
<evidence type="ECO:0000256" key="1">
    <source>
        <dbReference type="ARBA" id="ARBA00023015"/>
    </source>
</evidence>
<keyword evidence="2" id="KW-0804">Transcription</keyword>
<evidence type="ECO:0000256" key="2">
    <source>
        <dbReference type="ARBA" id="ARBA00023163"/>
    </source>
</evidence>
<dbReference type="InterPro" id="IPR014036">
    <property type="entry name" value="DeoR-like_C"/>
</dbReference>
<dbReference type="PANTHER" id="PTHR30363">
    <property type="entry name" value="HTH-TYPE TRANSCRIPTIONAL REGULATOR SRLR-RELATED"/>
    <property type="match status" value="1"/>
</dbReference>
<dbReference type="Pfam" id="PF08220">
    <property type="entry name" value="HTH_DeoR"/>
    <property type="match status" value="1"/>
</dbReference>
<evidence type="ECO:0000313" key="5">
    <source>
        <dbReference type="Proteomes" id="UP000824141"/>
    </source>
</evidence>
<dbReference type="InterPro" id="IPR011991">
    <property type="entry name" value="ArsR-like_HTH"/>
</dbReference>
<dbReference type="Pfam" id="PF00455">
    <property type="entry name" value="DeoRC"/>
    <property type="match status" value="1"/>
</dbReference>
<dbReference type="PANTHER" id="PTHR30363:SF44">
    <property type="entry name" value="AGA OPERON TRANSCRIPTIONAL REPRESSOR-RELATED"/>
    <property type="match status" value="1"/>
</dbReference>
<dbReference type="SUPFAM" id="SSF46785">
    <property type="entry name" value="Winged helix' DNA-binding domain"/>
    <property type="match status" value="1"/>
</dbReference>
<comment type="caution">
    <text evidence="4">The sequence shown here is derived from an EMBL/GenBank/DDBJ whole genome shotgun (WGS) entry which is preliminary data.</text>
</comment>
<reference evidence="4" key="2">
    <citation type="journal article" date="2021" name="PeerJ">
        <title>Extensive microbial diversity within the chicken gut microbiome revealed by metagenomics and culture.</title>
        <authorList>
            <person name="Gilroy R."/>
            <person name="Ravi A."/>
            <person name="Getino M."/>
            <person name="Pursley I."/>
            <person name="Horton D.L."/>
            <person name="Alikhan N.F."/>
            <person name="Baker D."/>
            <person name="Gharbi K."/>
            <person name="Hall N."/>
            <person name="Watson M."/>
            <person name="Adriaenssens E.M."/>
            <person name="Foster-Nyarko E."/>
            <person name="Jarju S."/>
            <person name="Secka A."/>
            <person name="Antonio M."/>
            <person name="Oren A."/>
            <person name="Chaudhuri R.R."/>
            <person name="La Ragione R."/>
            <person name="Hildebrand F."/>
            <person name="Pallen M.J."/>
        </authorList>
    </citation>
    <scope>NUCLEOTIDE SEQUENCE</scope>
    <source>
        <strain evidence="4">6086</strain>
    </source>
</reference>
<dbReference type="Proteomes" id="UP000824141">
    <property type="component" value="Unassembled WGS sequence"/>
</dbReference>
<reference evidence="4" key="1">
    <citation type="submission" date="2020-10" db="EMBL/GenBank/DDBJ databases">
        <authorList>
            <person name="Gilroy R."/>
        </authorList>
    </citation>
    <scope>NUCLEOTIDE SEQUENCE</scope>
    <source>
        <strain evidence="4">6086</strain>
    </source>
</reference>
<dbReference type="InterPro" id="IPR037171">
    <property type="entry name" value="NagB/RpiA_transferase-like"/>
</dbReference>
<dbReference type="Gene3D" id="1.10.10.10">
    <property type="entry name" value="Winged helix-like DNA-binding domain superfamily/Winged helix DNA-binding domain"/>
    <property type="match status" value="1"/>
</dbReference>
<dbReference type="InterPro" id="IPR050313">
    <property type="entry name" value="Carb_Metab_HTH_regulators"/>
</dbReference>
<dbReference type="PROSITE" id="PS51000">
    <property type="entry name" value="HTH_DEOR_2"/>
    <property type="match status" value="1"/>
</dbReference>
<dbReference type="Gene3D" id="3.40.50.1360">
    <property type="match status" value="1"/>
</dbReference>
<name>A0A9D1FT75_9FIRM</name>
<dbReference type="CDD" id="cd00090">
    <property type="entry name" value="HTH_ARSR"/>
    <property type="match status" value="1"/>
</dbReference>
<dbReference type="GO" id="GO:0003700">
    <property type="term" value="F:DNA-binding transcription factor activity"/>
    <property type="evidence" value="ECO:0007669"/>
    <property type="project" value="InterPro"/>
</dbReference>